<dbReference type="AlphaFoldDB" id="A0AA37QBL0"/>
<dbReference type="GO" id="GO:0004674">
    <property type="term" value="F:protein serine/threonine kinase activity"/>
    <property type="evidence" value="ECO:0007669"/>
    <property type="project" value="TreeGrafter"/>
</dbReference>
<keyword evidence="6" id="KW-0812">Transmembrane</keyword>
<dbReference type="SMART" id="SM00220">
    <property type="entry name" value="S_TKc"/>
    <property type="match status" value="1"/>
</dbReference>
<dbReference type="PROSITE" id="PS00108">
    <property type="entry name" value="PROTEIN_KINASE_ST"/>
    <property type="match status" value="1"/>
</dbReference>
<dbReference type="GO" id="GO:0005524">
    <property type="term" value="F:ATP binding"/>
    <property type="evidence" value="ECO:0007669"/>
    <property type="project" value="UniProtKB-UniRule"/>
</dbReference>
<keyword evidence="6" id="KW-0472">Membrane</keyword>
<name>A0AA37QBL0_9BACT</name>
<keyword evidence="3" id="KW-0418">Kinase</keyword>
<evidence type="ECO:0000313" key="8">
    <source>
        <dbReference type="EMBL" id="GLC26716.1"/>
    </source>
</evidence>
<dbReference type="Proteomes" id="UP001161325">
    <property type="component" value="Unassembled WGS sequence"/>
</dbReference>
<dbReference type="Gene3D" id="3.30.200.20">
    <property type="entry name" value="Phosphorylase Kinase, domain 1"/>
    <property type="match status" value="1"/>
</dbReference>
<dbReference type="InterPro" id="IPR017441">
    <property type="entry name" value="Protein_kinase_ATP_BS"/>
</dbReference>
<keyword evidence="2 5" id="KW-0547">Nucleotide-binding</keyword>
<sequence length="938" mass="100506">MSATGAGTASAARWARIRALFGDALERAPAERDAFLDDACGDDAALRAEVASLLSAHDDADDFLARTALDAAGDALPDEASAYAGRRAGSYRLLREIGRGGMGTVYLAVRDDDAYRKQVAVKLVKRGMDTDAIVRRFRHERQILATLDHPHVARLLDGGSTDDGLPYFVMEYIDGQPIDAWCRARALSVADRLRLFHTVCGAVHFAHQHLVIHRDIKPGNILVTADGTPKLLDFGLARLLDADHEQASTLAAGAPRAMTPEYASPEQARGAPISTLSDVYSLGVLLYELLTGKRPYDFPSHSPHDVARVVCEVEPPRPSVASPRLPRDLDTIVAKAMHKDAARRYVSAQQLAEDVRRFLDGRPVIARPDTWRYRATKFVRRNAAGVAAASLVVASLAGGLAVAAWQARVARAERARAEQRFADLRRLANSLVFEVHDAIEPLAGATPARELVVTRALEYLDRLSGTVGADDARDASLERELAAAYERIGRIQGNSYFQNLGNTAGGLASTRRALAIRERLAAASPTDTLLQRELAGSLREVGDLQYTVDSLRAALASYERAAAVLVRVVAAAPRDTGHTREQALVEQRLGDVKGMEGFANLGDPHGASAHYARAIAIREALLAATPHDVERSVALGRVLLYGGMLARANGAADTALARLRRSVRLHEVGVKARPDDVVYQHDLLGAYQGLQLILGDFGLHAEAARDLRRSVPLLEALAAADPRNVMAQRDLAVTLNALTRHLARAGDAPAAVGTGRRALALEEARTAADTGNAENRRDLAFSLQSLAEAQLGAGDARGAMATARRAMALQARAERDTAAAARELEDLAVSHAFVGQAHTALGDPRAALAAHERAVALGERAAVAAPRNALMRGRLALRLDELAAAHAALGDARAACDVRRRGLDVWTALRRDGKLRPVDAPRLEASIAAVGRCGPPRV</sequence>
<dbReference type="PROSITE" id="PS00107">
    <property type="entry name" value="PROTEIN_KINASE_ATP"/>
    <property type="match status" value="1"/>
</dbReference>
<dbReference type="PANTHER" id="PTHR43289">
    <property type="entry name" value="MITOGEN-ACTIVATED PROTEIN KINASE KINASE KINASE 20-RELATED"/>
    <property type="match status" value="1"/>
</dbReference>
<feature type="domain" description="Protein kinase" evidence="7">
    <location>
        <begin position="91"/>
        <end position="359"/>
    </location>
</feature>
<feature type="binding site" evidence="5">
    <location>
        <position position="122"/>
    </location>
    <ligand>
        <name>ATP</name>
        <dbReference type="ChEBI" id="CHEBI:30616"/>
    </ligand>
</feature>
<protein>
    <recommendedName>
        <fullName evidence="7">Protein kinase domain-containing protein</fullName>
    </recommendedName>
</protein>
<dbReference type="InterPro" id="IPR011009">
    <property type="entry name" value="Kinase-like_dom_sf"/>
</dbReference>
<keyword evidence="4 5" id="KW-0067">ATP-binding</keyword>
<dbReference type="SUPFAM" id="SSF56112">
    <property type="entry name" value="Protein kinase-like (PK-like)"/>
    <property type="match status" value="1"/>
</dbReference>
<organism evidence="8 9">
    <name type="scientific">Roseisolibacter agri</name>
    <dbReference type="NCBI Taxonomy" id="2014610"/>
    <lineage>
        <taxon>Bacteria</taxon>
        <taxon>Pseudomonadati</taxon>
        <taxon>Gemmatimonadota</taxon>
        <taxon>Gemmatimonadia</taxon>
        <taxon>Gemmatimonadales</taxon>
        <taxon>Gemmatimonadaceae</taxon>
        <taxon>Roseisolibacter</taxon>
    </lineage>
</organism>
<dbReference type="EMBL" id="BRXS01000005">
    <property type="protein sequence ID" value="GLC26716.1"/>
    <property type="molecule type" value="Genomic_DNA"/>
</dbReference>
<keyword evidence="9" id="KW-1185">Reference proteome</keyword>
<evidence type="ECO:0000256" key="4">
    <source>
        <dbReference type="ARBA" id="ARBA00022840"/>
    </source>
</evidence>
<dbReference type="CDD" id="cd14014">
    <property type="entry name" value="STKc_PknB_like"/>
    <property type="match status" value="1"/>
</dbReference>
<dbReference type="InterPro" id="IPR011990">
    <property type="entry name" value="TPR-like_helical_dom_sf"/>
</dbReference>
<evidence type="ECO:0000313" key="9">
    <source>
        <dbReference type="Proteomes" id="UP001161325"/>
    </source>
</evidence>
<evidence type="ECO:0000256" key="2">
    <source>
        <dbReference type="ARBA" id="ARBA00022741"/>
    </source>
</evidence>
<dbReference type="Gene3D" id="1.10.510.10">
    <property type="entry name" value="Transferase(Phosphotransferase) domain 1"/>
    <property type="match status" value="1"/>
</dbReference>
<feature type="transmembrane region" description="Helical" evidence="6">
    <location>
        <begin position="382"/>
        <end position="405"/>
    </location>
</feature>
<dbReference type="InterPro" id="IPR000719">
    <property type="entry name" value="Prot_kinase_dom"/>
</dbReference>
<gene>
    <name evidence="8" type="ORF">rosag_32290</name>
</gene>
<accession>A0AA37QBL0</accession>
<reference evidence="8" key="1">
    <citation type="submission" date="2022-08" db="EMBL/GenBank/DDBJ databases">
        <title>Draft genome sequencing of Roseisolibacter agri AW1220.</title>
        <authorList>
            <person name="Tobiishi Y."/>
            <person name="Tonouchi A."/>
        </authorList>
    </citation>
    <scope>NUCLEOTIDE SEQUENCE</scope>
    <source>
        <strain evidence="8">AW1220</strain>
    </source>
</reference>
<dbReference type="Pfam" id="PF00069">
    <property type="entry name" value="Pkinase"/>
    <property type="match status" value="1"/>
</dbReference>
<dbReference type="Gene3D" id="1.25.40.10">
    <property type="entry name" value="Tetratricopeptide repeat domain"/>
    <property type="match status" value="2"/>
</dbReference>
<comment type="caution">
    <text evidence="8">The sequence shown here is derived from an EMBL/GenBank/DDBJ whole genome shotgun (WGS) entry which is preliminary data.</text>
</comment>
<dbReference type="RefSeq" id="WP_284351171.1">
    <property type="nucleotide sequence ID" value="NZ_BRXS01000005.1"/>
</dbReference>
<keyword evidence="6" id="KW-1133">Transmembrane helix</keyword>
<evidence type="ECO:0000256" key="5">
    <source>
        <dbReference type="PROSITE-ProRule" id="PRU10141"/>
    </source>
</evidence>
<evidence type="ECO:0000256" key="6">
    <source>
        <dbReference type="SAM" id="Phobius"/>
    </source>
</evidence>
<evidence type="ECO:0000256" key="1">
    <source>
        <dbReference type="ARBA" id="ARBA00022679"/>
    </source>
</evidence>
<evidence type="ECO:0000256" key="3">
    <source>
        <dbReference type="ARBA" id="ARBA00022777"/>
    </source>
</evidence>
<dbReference type="PROSITE" id="PS50011">
    <property type="entry name" value="PROTEIN_KINASE_DOM"/>
    <property type="match status" value="1"/>
</dbReference>
<evidence type="ECO:0000259" key="7">
    <source>
        <dbReference type="PROSITE" id="PS50011"/>
    </source>
</evidence>
<proteinExistence type="predicted"/>
<dbReference type="InterPro" id="IPR008271">
    <property type="entry name" value="Ser/Thr_kinase_AS"/>
</dbReference>
<keyword evidence="1" id="KW-0808">Transferase</keyword>
<dbReference type="PANTHER" id="PTHR43289:SF34">
    <property type="entry name" value="SERINE_THREONINE-PROTEIN KINASE YBDM-RELATED"/>
    <property type="match status" value="1"/>
</dbReference>